<dbReference type="GO" id="GO:0046872">
    <property type="term" value="F:metal ion binding"/>
    <property type="evidence" value="ECO:0007669"/>
    <property type="project" value="InterPro"/>
</dbReference>
<dbReference type="Gene3D" id="3.30.830.10">
    <property type="entry name" value="Metalloenzyme, LuxS/M16 peptidase-like"/>
    <property type="match status" value="2"/>
</dbReference>
<evidence type="ECO:0000256" key="1">
    <source>
        <dbReference type="ARBA" id="ARBA00007261"/>
    </source>
</evidence>
<keyword evidence="3" id="KW-0378">Hydrolase</keyword>
<dbReference type="InterPro" id="IPR007863">
    <property type="entry name" value="Peptidase_M16_C"/>
</dbReference>
<dbReference type="EMBL" id="CP163439">
    <property type="protein sequence ID" value="XDQ36335.1"/>
    <property type="molecule type" value="Genomic_DNA"/>
</dbReference>
<organism evidence="9">
    <name type="scientific">Streptomyces sp. R28</name>
    <dbReference type="NCBI Taxonomy" id="3238628"/>
    <lineage>
        <taxon>Bacteria</taxon>
        <taxon>Bacillati</taxon>
        <taxon>Actinomycetota</taxon>
        <taxon>Actinomycetes</taxon>
        <taxon>Kitasatosporales</taxon>
        <taxon>Streptomycetaceae</taxon>
        <taxon>Streptomyces</taxon>
    </lineage>
</organism>
<evidence type="ECO:0000256" key="5">
    <source>
        <dbReference type="ARBA" id="ARBA00023049"/>
    </source>
</evidence>
<evidence type="ECO:0000256" key="4">
    <source>
        <dbReference type="ARBA" id="ARBA00022833"/>
    </source>
</evidence>
<accession>A0AB39Q3X9</accession>
<evidence type="ECO:0000256" key="2">
    <source>
        <dbReference type="ARBA" id="ARBA00022670"/>
    </source>
</evidence>
<evidence type="ECO:0000256" key="6">
    <source>
        <dbReference type="SAM" id="MobiDB-lite"/>
    </source>
</evidence>
<feature type="domain" description="Peptidase M16 N-terminal" evidence="7">
    <location>
        <begin position="12"/>
        <end position="127"/>
    </location>
</feature>
<comment type="similarity">
    <text evidence="1">Belongs to the peptidase M16 family.</text>
</comment>
<dbReference type="InterPro" id="IPR050626">
    <property type="entry name" value="Peptidase_M16"/>
</dbReference>
<evidence type="ECO:0000256" key="3">
    <source>
        <dbReference type="ARBA" id="ARBA00022801"/>
    </source>
</evidence>
<feature type="compositionally biased region" description="Pro residues" evidence="6">
    <location>
        <begin position="213"/>
        <end position="224"/>
    </location>
</feature>
<dbReference type="GO" id="GO:0006508">
    <property type="term" value="P:proteolysis"/>
    <property type="evidence" value="ECO:0007669"/>
    <property type="project" value="UniProtKB-KW"/>
</dbReference>
<dbReference type="Pfam" id="PF00675">
    <property type="entry name" value="Peptidase_M16"/>
    <property type="match status" value="1"/>
</dbReference>
<name>A0AB39Q3X9_9ACTN</name>
<evidence type="ECO:0000313" key="9">
    <source>
        <dbReference type="EMBL" id="XDQ36335.1"/>
    </source>
</evidence>
<dbReference type="AlphaFoldDB" id="A0AB39Q3X9"/>
<dbReference type="SUPFAM" id="SSF63411">
    <property type="entry name" value="LuxS/MPP-like metallohydrolase"/>
    <property type="match status" value="2"/>
</dbReference>
<feature type="domain" description="Peptidase M16 C-terminal" evidence="8">
    <location>
        <begin position="168"/>
        <end position="347"/>
    </location>
</feature>
<protein>
    <submittedName>
        <fullName evidence="9">M16 family metallopeptidase</fullName>
    </submittedName>
</protein>
<feature type="region of interest" description="Disordered" evidence="6">
    <location>
        <begin position="209"/>
        <end position="239"/>
    </location>
</feature>
<reference evidence="9" key="1">
    <citation type="submission" date="2024-07" db="EMBL/GenBank/DDBJ databases">
        <authorList>
            <person name="Yu S.T."/>
        </authorList>
    </citation>
    <scope>NUCLEOTIDE SEQUENCE</scope>
    <source>
        <strain evidence="9">R28</strain>
    </source>
</reference>
<feature type="compositionally biased region" description="Basic and acidic residues" evidence="6">
    <location>
        <begin position="225"/>
        <end position="237"/>
    </location>
</feature>
<evidence type="ECO:0000259" key="8">
    <source>
        <dbReference type="Pfam" id="PF05193"/>
    </source>
</evidence>
<dbReference type="GO" id="GO:0008237">
    <property type="term" value="F:metallopeptidase activity"/>
    <property type="evidence" value="ECO:0007669"/>
    <property type="project" value="UniProtKB-KW"/>
</dbReference>
<dbReference type="RefSeq" id="WP_369170881.1">
    <property type="nucleotide sequence ID" value="NZ_CP163439.1"/>
</dbReference>
<dbReference type="PANTHER" id="PTHR43690:SF17">
    <property type="entry name" value="PROTEIN YHJJ"/>
    <property type="match status" value="1"/>
</dbReference>
<evidence type="ECO:0000259" key="7">
    <source>
        <dbReference type="Pfam" id="PF00675"/>
    </source>
</evidence>
<sequence>MRTETLDNGLRVLLDPRPDSPVTGIAVHYDVGFRSEPEGRTGFAHLFEHLMFQGSENVARGEHFRHVQASGGTANAATHHDHTDYHQLVPPAALERVLFLEADRMRALRISAENLRTQVAVVQEEIRLQVTNRPYGGFPWTVLPGVLYETFPNAHNGYGDLRELERATVAECEAFFAAHYTPANAVLTISGPLDPDHALTLVHRHFGDIPAHPAAPRPRLAEPPPRGERRGEHRDPHAPLPAVALGYRMPDPAAELGDYLAHMVLARLLAGGDDARLRRRLVHDGTVTSVRASCGFFGPLQARDPDTFLLVAHHPPTTDPEAVPSAVDEELDRLAATGPHPRELSHATARASTALCRSYDEPLTRTRHAGTFALLHGSPNLVTDLPTLLTQVTPESVAHAAKTLRSAGRAVLTLVPGGSPFGLPAPDCRRGRP</sequence>
<keyword evidence="5" id="KW-0482">Metalloprotease</keyword>
<proteinExistence type="inferred from homology"/>
<dbReference type="Pfam" id="PF05193">
    <property type="entry name" value="Peptidase_M16_C"/>
    <property type="match status" value="1"/>
</dbReference>
<dbReference type="InterPro" id="IPR011765">
    <property type="entry name" value="Pept_M16_N"/>
</dbReference>
<dbReference type="PANTHER" id="PTHR43690">
    <property type="entry name" value="NARDILYSIN"/>
    <property type="match status" value="1"/>
</dbReference>
<dbReference type="InterPro" id="IPR011249">
    <property type="entry name" value="Metalloenz_LuxS/M16"/>
</dbReference>
<gene>
    <name evidence="9" type="ORF">AB5J49_24990</name>
</gene>
<keyword evidence="2" id="KW-0645">Protease</keyword>
<keyword evidence="4" id="KW-0862">Zinc</keyword>